<dbReference type="AlphaFoldDB" id="A0A6N2L0Y3"/>
<evidence type="ECO:0000313" key="1">
    <source>
        <dbReference type="EMBL" id="VFU29021.1"/>
    </source>
</evidence>
<organism evidence="1">
    <name type="scientific">Salix viminalis</name>
    <name type="common">Common osier</name>
    <name type="synonym">Basket willow</name>
    <dbReference type="NCBI Taxonomy" id="40686"/>
    <lineage>
        <taxon>Eukaryota</taxon>
        <taxon>Viridiplantae</taxon>
        <taxon>Streptophyta</taxon>
        <taxon>Embryophyta</taxon>
        <taxon>Tracheophyta</taxon>
        <taxon>Spermatophyta</taxon>
        <taxon>Magnoliopsida</taxon>
        <taxon>eudicotyledons</taxon>
        <taxon>Gunneridae</taxon>
        <taxon>Pentapetalae</taxon>
        <taxon>rosids</taxon>
        <taxon>fabids</taxon>
        <taxon>Malpighiales</taxon>
        <taxon>Salicaceae</taxon>
        <taxon>Saliceae</taxon>
        <taxon>Salix</taxon>
    </lineage>
</organism>
<protein>
    <submittedName>
        <fullName evidence="1">Uncharacterized protein</fullName>
    </submittedName>
</protein>
<name>A0A6N2L0Y3_SALVM</name>
<gene>
    <name evidence="1" type="ORF">SVIM_LOCUS101146</name>
</gene>
<reference evidence="1" key="1">
    <citation type="submission" date="2019-03" db="EMBL/GenBank/DDBJ databases">
        <authorList>
            <person name="Mank J."/>
            <person name="Almeida P."/>
        </authorList>
    </citation>
    <scope>NUCLEOTIDE SEQUENCE</scope>
    <source>
        <strain evidence="1">78183</strain>
    </source>
</reference>
<sequence length="199" mass="22406">MVLEGKMQGYAAWKGRSTLGNSAVAGEDVVSDSFSRMDARSVLETVLCSNHPGLSTVIGIIRWLTTSKENRLKLVAFLPKGVELPSGIMFICVQRVYDITNKCMEHQEEVDHLLNKNTFRNACNSAAWWTLSKASEWTKHRHPSQSLTRKQWKSEISKFTDRGNYDSEGVEKCLGLACVDEWLQRSIKGKNGDGIAPRW</sequence>
<dbReference type="EMBL" id="CAADRP010000487">
    <property type="protein sequence ID" value="VFU29021.1"/>
    <property type="molecule type" value="Genomic_DNA"/>
</dbReference>
<proteinExistence type="predicted"/>
<dbReference type="PANTHER" id="PTHR46548">
    <property type="entry name" value="BAH AND TFIIS DOMAIN-CONTAINING PROTEIN-RELATED"/>
    <property type="match status" value="1"/>
</dbReference>
<dbReference type="PANTHER" id="PTHR46548:SF1">
    <property type="entry name" value="BAH AND TFIIS DOMAIN-CONTAINING PROTEIN-RELATED"/>
    <property type="match status" value="1"/>
</dbReference>
<accession>A0A6N2L0Y3</accession>